<accession>A0A9P4XYZ7</accession>
<dbReference type="EMBL" id="MU032349">
    <property type="protein sequence ID" value="KAF3763362.1"/>
    <property type="molecule type" value="Genomic_DNA"/>
</dbReference>
<evidence type="ECO:0000313" key="2">
    <source>
        <dbReference type="EMBL" id="KAF3763362.1"/>
    </source>
</evidence>
<dbReference type="Pfam" id="PF06985">
    <property type="entry name" value="HET"/>
    <property type="match status" value="1"/>
</dbReference>
<proteinExistence type="predicted"/>
<sequence length="107" mass="11759">MPFDPLQDTHLDADTYKELPPGNFIRYLVLSPGSGAEPLACELKAASLDGELDFEAISYVWGSEEKTEEISCNGSTREITANLAAALRRVRHASETRSLWADSICID</sequence>
<dbReference type="InterPro" id="IPR052895">
    <property type="entry name" value="HetReg/Transcr_Mod"/>
</dbReference>
<protein>
    <recommendedName>
        <fullName evidence="1">Heterokaryon incompatibility domain-containing protein</fullName>
    </recommendedName>
</protein>
<feature type="domain" description="Heterokaryon incompatibility" evidence="1">
    <location>
        <begin position="54"/>
        <end position="107"/>
    </location>
</feature>
<dbReference type="PANTHER" id="PTHR24148">
    <property type="entry name" value="ANKYRIN REPEAT DOMAIN-CONTAINING PROTEIN 39 HOMOLOG-RELATED"/>
    <property type="match status" value="1"/>
</dbReference>
<organism evidence="2 3">
    <name type="scientific">Cryphonectria parasitica (strain ATCC 38755 / EP155)</name>
    <dbReference type="NCBI Taxonomy" id="660469"/>
    <lineage>
        <taxon>Eukaryota</taxon>
        <taxon>Fungi</taxon>
        <taxon>Dikarya</taxon>
        <taxon>Ascomycota</taxon>
        <taxon>Pezizomycotina</taxon>
        <taxon>Sordariomycetes</taxon>
        <taxon>Sordariomycetidae</taxon>
        <taxon>Diaporthales</taxon>
        <taxon>Cryphonectriaceae</taxon>
        <taxon>Cryphonectria-Endothia species complex</taxon>
        <taxon>Cryphonectria</taxon>
    </lineage>
</organism>
<dbReference type="InterPro" id="IPR010730">
    <property type="entry name" value="HET"/>
</dbReference>
<dbReference type="AlphaFoldDB" id="A0A9P4XYZ7"/>
<dbReference type="Proteomes" id="UP000803844">
    <property type="component" value="Unassembled WGS sequence"/>
</dbReference>
<reference evidence="2" key="1">
    <citation type="journal article" date="2020" name="Phytopathology">
        <title>Genome sequence of the chestnut blight fungus Cryphonectria parasitica EP155: A fundamental resource for an archetypical invasive plant pathogen.</title>
        <authorList>
            <person name="Crouch J.A."/>
            <person name="Dawe A."/>
            <person name="Aerts A."/>
            <person name="Barry K."/>
            <person name="Churchill A.C.L."/>
            <person name="Grimwood J."/>
            <person name="Hillman B."/>
            <person name="Milgroom M.G."/>
            <person name="Pangilinan J."/>
            <person name="Smith M."/>
            <person name="Salamov A."/>
            <person name="Schmutz J."/>
            <person name="Yadav J."/>
            <person name="Grigoriev I.V."/>
            <person name="Nuss D."/>
        </authorList>
    </citation>
    <scope>NUCLEOTIDE SEQUENCE</scope>
    <source>
        <strain evidence="2">EP155</strain>
    </source>
</reference>
<name>A0A9P4XYZ7_CRYP1</name>
<dbReference type="PANTHER" id="PTHR24148:SF64">
    <property type="entry name" value="HETEROKARYON INCOMPATIBILITY DOMAIN-CONTAINING PROTEIN"/>
    <property type="match status" value="1"/>
</dbReference>
<evidence type="ECO:0000313" key="3">
    <source>
        <dbReference type="Proteomes" id="UP000803844"/>
    </source>
</evidence>
<comment type="caution">
    <text evidence="2">The sequence shown here is derived from an EMBL/GenBank/DDBJ whole genome shotgun (WGS) entry which is preliminary data.</text>
</comment>
<keyword evidence="3" id="KW-1185">Reference proteome</keyword>
<dbReference type="OrthoDB" id="5230895at2759"/>
<gene>
    <name evidence="2" type="ORF">M406DRAFT_323136</name>
</gene>
<evidence type="ECO:0000259" key="1">
    <source>
        <dbReference type="Pfam" id="PF06985"/>
    </source>
</evidence>
<dbReference type="RefSeq" id="XP_040774323.1">
    <property type="nucleotide sequence ID" value="XM_040919740.1"/>
</dbReference>
<dbReference type="GeneID" id="63836869"/>